<feature type="compositionally biased region" description="Low complexity" evidence="1">
    <location>
        <begin position="335"/>
        <end position="347"/>
    </location>
</feature>
<keyword evidence="2" id="KW-0812">Transmembrane</keyword>
<accession>A0A9X2SP73</accession>
<dbReference type="Proteomes" id="UP001144096">
    <property type="component" value="Unassembled WGS sequence"/>
</dbReference>
<sequence length="389" mass="40003">MQVRSTLVRGGIAALAAAAAVMIGSPAALADDGAAHGRVPLVKGPDGKMIPKATVGYRLNLGRGGNYIAELFEMKLSNGSTLKLYCVQITVGLRTDVDMVERPWNKYPAKGPFNDNSAKINWVLHNGYPGTGLDALGKALKKAGVELHDGVSEQEAIAATQAAVWHFSDGVKLDPTKPLDEEDDPGHNADVAALYAYFTGDQNKGIGEQPKPTLNIAADKTEGAAGGKIGPYSVATSGDITSLSSQLPDGVKITDADGKELKGTDVKDGSKLFVDVPAGTKPGKGAFTLKATGELDTGRLFVAENYDRTPAQSLIVADSEKTEVTANAPASWTEAGAPTTAPSTPAGSNGGGGDLANTGVDAAVPFTVGGLLLGGGALMLLLNRRRGRA</sequence>
<dbReference type="NCBIfam" id="TIGR03934">
    <property type="entry name" value="TQXA_dom"/>
    <property type="match status" value="1"/>
</dbReference>
<dbReference type="RefSeq" id="WP_257923764.1">
    <property type="nucleotide sequence ID" value="NZ_JAMXQV010000018.1"/>
</dbReference>
<evidence type="ECO:0000313" key="5">
    <source>
        <dbReference type="EMBL" id="MCR6487195.1"/>
    </source>
</evidence>
<keyword evidence="6" id="KW-1185">Reference proteome</keyword>
<evidence type="ECO:0000313" key="6">
    <source>
        <dbReference type="Proteomes" id="UP001144096"/>
    </source>
</evidence>
<reference evidence="5" key="1">
    <citation type="submission" date="2022-06" db="EMBL/GenBank/DDBJ databases">
        <title>Amycolatopsis iheyaensis sp. nov., a new species of the genus Amycolatopsis isolated from soil in Iheya island, Japan.</title>
        <authorList>
            <person name="Ngamcharungchit C."/>
            <person name="Kanto H."/>
            <person name="Take A."/>
            <person name="Intra B."/>
            <person name="Matsumoto A."/>
            <person name="Panbangred W."/>
            <person name="Inahashi Y."/>
        </authorList>
    </citation>
    <scope>NUCLEOTIDE SEQUENCE</scope>
    <source>
        <strain evidence="5">OK19-0408</strain>
    </source>
</reference>
<dbReference type="AlphaFoldDB" id="A0A9X2SP73"/>
<keyword evidence="2" id="KW-1133">Transmembrane helix</keyword>
<dbReference type="InterPro" id="IPR023849">
    <property type="entry name" value="TQXA_dom"/>
</dbReference>
<keyword evidence="2" id="KW-0472">Membrane</keyword>
<feature type="domain" description="Thioester" evidence="4">
    <location>
        <begin position="84"/>
        <end position="203"/>
    </location>
</feature>
<dbReference type="EMBL" id="JAMXQV010000018">
    <property type="protein sequence ID" value="MCR6487195.1"/>
    <property type="molecule type" value="Genomic_DNA"/>
</dbReference>
<protein>
    <submittedName>
        <fullName evidence="5">Thioester domain-containing protein</fullName>
    </submittedName>
</protein>
<keyword evidence="3" id="KW-0732">Signal</keyword>
<proteinExistence type="predicted"/>
<organism evidence="5 6">
    <name type="scientific">Amycolatopsis iheyensis</name>
    <dbReference type="NCBI Taxonomy" id="2945988"/>
    <lineage>
        <taxon>Bacteria</taxon>
        <taxon>Bacillati</taxon>
        <taxon>Actinomycetota</taxon>
        <taxon>Actinomycetes</taxon>
        <taxon>Pseudonocardiales</taxon>
        <taxon>Pseudonocardiaceae</taxon>
        <taxon>Amycolatopsis</taxon>
    </lineage>
</organism>
<dbReference type="Pfam" id="PF08341">
    <property type="entry name" value="TED"/>
    <property type="match status" value="1"/>
</dbReference>
<feature type="region of interest" description="Disordered" evidence="1">
    <location>
        <begin position="325"/>
        <end position="353"/>
    </location>
</feature>
<evidence type="ECO:0000256" key="3">
    <source>
        <dbReference type="SAM" id="SignalP"/>
    </source>
</evidence>
<feature type="chain" id="PRO_5040732035" evidence="3">
    <location>
        <begin position="31"/>
        <end position="389"/>
    </location>
</feature>
<evidence type="ECO:0000256" key="2">
    <source>
        <dbReference type="SAM" id="Phobius"/>
    </source>
</evidence>
<dbReference type="Gene3D" id="1.10.150.480">
    <property type="match status" value="1"/>
</dbReference>
<feature type="transmembrane region" description="Helical" evidence="2">
    <location>
        <begin position="362"/>
        <end position="382"/>
    </location>
</feature>
<comment type="caution">
    <text evidence="5">The sequence shown here is derived from an EMBL/GenBank/DDBJ whole genome shotgun (WGS) entry which is preliminary data.</text>
</comment>
<evidence type="ECO:0000259" key="4">
    <source>
        <dbReference type="Pfam" id="PF08341"/>
    </source>
</evidence>
<evidence type="ECO:0000256" key="1">
    <source>
        <dbReference type="SAM" id="MobiDB-lite"/>
    </source>
</evidence>
<name>A0A9X2SP73_9PSEU</name>
<gene>
    <name evidence="5" type="ORF">M8542_30635</name>
</gene>
<feature type="signal peptide" evidence="3">
    <location>
        <begin position="1"/>
        <end position="30"/>
    </location>
</feature>
<dbReference type="InterPro" id="IPR013552">
    <property type="entry name" value="Thioester_dom"/>
</dbReference>
<dbReference type="NCBIfam" id="TIGR01167">
    <property type="entry name" value="LPXTG_anchor"/>
    <property type="match status" value="1"/>
</dbReference>